<comment type="caution">
    <text evidence="3">The sequence shown here is derived from an EMBL/GenBank/DDBJ whole genome shotgun (WGS) entry which is preliminary data.</text>
</comment>
<feature type="region of interest" description="Disordered" evidence="1">
    <location>
        <begin position="114"/>
        <end position="133"/>
    </location>
</feature>
<gene>
    <name evidence="3" type="ORF">A1O1_02444</name>
</gene>
<dbReference type="RefSeq" id="XP_007721545.1">
    <property type="nucleotide sequence ID" value="XM_007723355.1"/>
</dbReference>
<keyword evidence="2" id="KW-0472">Membrane</keyword>
<dbReference type="OrthoDB" id="5367275at2759"/>
<sequence>MVLLTSSAVSVAISSSVVCLFTFLLFLSGYVLQQQTVRALQEALRQPREPRPVPTLPPQFQHLTNETTSVTVEGRSDGVGSMTIPIEGTDNTRDDLNSIQIPVIAEDASQIPLAGREDIPPVPPQSDHSLDRDRQPQRLAYIFALLKPSDLCAVLLFAKQQRSSSQLASEPSIVLLYPSTWETASSSLQSSALSYMRDVQDLYDLVYHPVQIRRDWDVKAQLLGELQWKHWDYDRALYLRTPGLLLDSKMLDSSLETPGARGLWTPLGPSSGDNPDLLLITPKGLRSPRKEMTRLVTAAAVDQPVSNDDDLKIEISSRDAAYVLLDEEDLGRPGLDNKWYLDLLLRFDQGRRSVCDGSGLLDWPPKADLRRSR</sequence>
<keyword evidence="2" id="KW-1133">Transmembrane helix</keyword>
<dbReference type="EMBL" id="AMWN01000002">
    <property type="protein sequence ID" value="EXJ94051.1"/>
    <property type="molecule type" value="Genomic_DNA"/>
</dbReference>
<dbReference type="HOGENOM" id="CLU_785316_0_0_1"/>
<evidence type="ECO:0000313" key="4">
    <source>
        <dbReference type="Proteomes" id="UP000019484"/>
    </source>
</evidence>
<feature type="transmembrane region" description="Helical" evidence="2">
    <location>
        <begin position="12"/>
        <end position="32"/>
    </location>
</feature>
<proteinExistence type="predicted"/>
<protein>
    <submittedName>
        <fullName evidence="3">Uncharacterized protein</fullName>
    </submittedName>
</protein>
<evidence type="ECO:0000313" key="3">
    <source>
        <dbReference type="EMBL" id="EXJ94051.1"/>
    </source>
</evidence>
<name>W9YXQ3_9EURO</name>
<dbReference type="GeneID" id="19157344"/>
<dbReference type="Proteomes" id="UP000019484">
    <property type="component" value="Unassembled WGS sequence"/>
</dbReference>
<dbReference type="eggNOG" id="ENOG502SWVM">
    <property type="taxonomic scope" value="Eukaryota"/>
</dbReference>
<evidence type="ECO:0000256" key="1">
    <source>
        <dbReference type="SAM" id="MobiDB-lite"/>
    </source>
</evidence>
<evidence type="ECO:0000256" key="2">
    <source>
        <dbReference type="SAM" id="Phobius"/>
    </source>
</evidence>
<dbReference type="AlphaFoldDB" id="W9YXQ3"/>
<keyword evidence="4" id="KW-1185">Reference proteome</keyword>
<accession>W9YXQ3</accession>
<organism evidence="3 4">
    <name type="scientific">Capronia coronata CBS 617.96</name>
    <dbReference type="NCBI Taxonomy" id="1182541"/>
    <lineage>
        <taxon>Eukaryota</taxon>
        <taxon>Fungi</taxon>
        <taxon>Dikarya</taxon>
        <taxon>Ascomycota</taxon>
        <taxon>Pezizomycotina</taxon>
        <taxon>Eurotiomycetes</taxon>
        <taxon>Chaetothyriomycetidae</taxon>
        <taxon>Chaetothyriales</taxon>
        <taxon>Herpotrichiellaceae</taxon>
        <taxon>Capronia</taxon>
    </lineage>
</organism>
<reference evidence="3 4" key="1">
    <citation type="submission" date="2013-03" db="EMBL/GenBank/DDBJ databases">
        <title>The Genome Sequence of Capronia coronata CBS 617.96.</title>
        <authorList>
            <consortium name="The Broad Institute Genomics Platform"/>
            <person name="Cuomo C."/>
            <person name="de Hoog S."/>
            <person name="Gorbushina A."/>
            <person name="Walker B."/>
            <person name="Young S.K."/>
            <person name="Zeng Q."/>
            <person name="Gargeya S."/>
            <person name="Fitzgerald M."/>
            <person name="Haas B."/>
            <person name="Abouelleil A."/>
            <person name="Allen A.W."/>
            <person name="Alvarado L."/>
            <person name="Arachchi H.M."/>
            <person name="Berlin A.M."/>
            <person name="Chapman S.B."/>
            <person name="Gainer-Dewar J."/>
            <person name="Goldberg J."/>
            <person name="Griggs A."/>
            <person name="Gujja S."/>
            <person name="Hansen M."/>
            <person name="Howarth C."/>
            <person name="Imamovic A."/>
            <person name="Ireland A."/>
            <person name="Larimer J."/>
            <person name="McCowan C."/>
            <person name="Murphy C."/>
            <person name="Pearson M."/>
            <person name="Poon T.W."/>
            <person name="Priest M."/>
            <person name="Roberts A."/>
            <person name="Saif S."/>
            <person name="Shea T."/>
            <person name="Sisk P."/>
            <person name="Sykes S."/>
            <person name="Wortman J."/>
            <person name="Nusbaum C."/>
            <person name="Birren B."/>
        </authorList>
    </citation>
    <scope>NUCLEOTIDE SEQUENCE [LARGE SCALE GENOMIC DNA]</scope>
    <source>
        <strain evidence="3 4">CBS 617.96</strain>
    </source>
</reference>
<keyword evidence="2" id="KW-0812">Transmembrane</keyword>